<dbReference type="Pfam" id="PF00691">
    <property type="entry name" value="OmpA"/>
    <property type="match status" value="1"/>
</dbReference>
<evidence type="ECO:0000256" key="3">
    <source>
        <dbReference type="ARBA" id="ARBA00022475"/>
    </source>
</evidence>
<evidence type="ECO:0000256" key="5">
    <source>
        <dbReference type="ARBA" id="ARBA00022989"/>
    </source>
</evidence>
<dbReference type="InterPro" id="IPR006665">
    <property type="entry name" value="OmpA-like"/>
</dbReference>
<dbReference type="PROSITE" id="PS51123">
    <property type="entry name" value="OMPA_2"/>
    <property type="match status" value="1"/>
</dbReference>
<evidence type="ECO:0000259" key="10">
    <source>
        <dbReference type="PROSITE" id="PS51123"/>
    </source>
</evidence>
<dbReference type="InterPro" id="IPR050330">
    <property type="entry name" value="Bact_OuterMem_StrucFunc"/>
</dbReference>
<feature type="compositionally biased region" description="Polar residues" evidence="8">
    <location>
        <begin position="90"/>
        <end position="103"/>
    </location>
</feature>
<dbReference type="SUPFAM" id="SSF103088">
    <property type="entry name" value="OmpA-like"/>
    <property type="match status" value="1"/>
</dbReference>
<dbReference type="Gene3D" id="3.30.1330.60">
    <property type="entry name" value="OmpA-like domain"/>
    <property type="match status" value="1"/>
</dbReference>
<keyword evidence="12" id="KW-1185">Reference proteome</keyword>
<comment type="caution">
    <text evidence="11">The sequence shown here is derived from an EMBL/GenBank/DDBJ whole genome shotgun (WGS) entry which is preliminary data.</text>
</comment>
<reference evidence="11 12" key="1">
    <citation type="submission" date="2021-03" db="EMBL/GenBank/DDBJ databases">
        <title>novel species isolated from a fishpond in China.</title>
        <authorList>
            <person name="Lu H."/>
            <person name="Cai Z."/>
        </authorList>
    </citation>
    <scope>NUCLEOTIDE SEQUENCE [LARGE SCALE GENOMIC DNA]</scope>
    <source>
        <strain evidence="11 12">Y57</strain>
    </source>
</reference>
<evidence type="ECO:0000256" key="7">
    <source>
        <dbReference type="PROSITE-ProRule" id="PRU00473"/>
    </source>
</evidence>
<gene>
    <name evidence="11" type="ORF">J0A65_12795</name>
</gene>
<feature type="domain" description="OmpA-like" evidence="10">
    <location>
        <begin position="150"/>
        <end position="269"/>
    </location>
</feature>
<comment type="subcellular location">
    <subcellularLocation>
        <location evidence="1">Cell membrane</location>
        <topology evidence="1">Single-pass membrane protein</topology>
    </subcellularLocation>
</comment>
<evidence type="ECO:0000256" key="8">
    <source>
        <dbReference type="SAM" id="MobiDB-lite"/>
    </source>
</evidence>
<evidence type="ECO:0000256" key="2">
    <source>
        <dbReference type="ARBA" id="ARBA00008914"/>
    </source>
</evidence>
<dbReference type="PANTHER" id="PTHR30329">
    <property type="entry name" value="STATOR ELEMENT OF FLAGELLAR MOTOR COMPLEX"/>
    <property type="match status" value="1"/>
</dbReference>
<name>A0ABS3CYR5_9ALTE</name>
<dbReference type="RefSeq" id="WP_206594582.1">
    <property type="nucleotide sequence ID" value="NZ_JAFKCS010000012.1"/>
</dbReference>
<keyword evidence="4 9" id="KW-0812">Transmembrane</keyword>
<dbReference type="EMBL" id="JAFKCS010000012">
    <property type="protein sequence ID" value="MBN7820749.1"/>
    <property type="molecule type" value="Genomic_DNA"/>
</dbReference>
<feature type="transmembrane region" description="Helical" evidence="9">
    <location>
        <begin position="20"/>
        <end position="40"/>
    </location>
</feature>
<dbReference type="InterPro" id="IPR036737">
    <property type="entry name" value="OmpA-like_sf"/>
</dbReference>
<evidence type="ECO:0000256" key="6">
    <source>
        <dbReference type="ARBA" id="ARBA00023136"/>
    </source>
</evidence>
<evidence type="ECO:0000256" key="9">
    <source>
        <dbReference type="SAM" id="Phobius"/>
    </source>
</evidence>
<dbReference type="NCBIfam" id="NF006508">
    <property type="entry name" value="PRK08944.1"/>
    <property type="match status" value="1"/>
</dbReference>
<evidence type="ECO:0000313" key="12">
    <source>
        <dbReference type="Proteomes" id="UP000663992"/>
    </source>
</evidence>
<keyword evidence="5 9" id="KW-1133">Transmembrane helix</keyword>
<organism evidence="11 12">
    <name type="scientific">Bowmanella yangjiangensis</name>
    <dbReference type="NCBI Taxonomy" id="2811230"/>
    <lineage>
        <taxon>Bacteria</taxon>
        <taxon>Pseudomonadati</taxon>
        <taxon>Pseudomonadota</taxon>
        <taxon>Gammaproteobacteria</taxon>
        <taxon>Alteromonadales</taxon>
        <taxon>Alteromonadaceae</taxon>
        <taxon>Bowmanella</taxon>
    </lineage>
</organism>
<keyword evidence="3" id="KW-1003">Cell membrane</keyword>
<evidence type="ECO:0000256" key="1">
    <source>
        <dbReference type="ARBA" id="ARBA00004162"/>
    </source>
</evidence>
<sequence>MDSRELLHETERSEGEQGWLATFADLMSLLMCFFVLLLSFSEIDVIKFKQLAGSMKHAFGVQQQIPAEDIPKGTSVIAQEFSPGRPEPSPINQVRQHTSSDSQPFVPRSAGPQEVAQDALNQSLKQAQTRIQNDMQEHLRRGSFELDNLGQQLIIRIQEKGAFATGSAFLQPQFIPLVKQIAEIISDVPGEIIVSGHTDNLPQRNELFEDNLELSAARAIAIARVLRNPDIRWRLKVEGLADTQPLLPNSNAANRARNRRVEIILTQGKAVSGDLSLSKLE</sequence>
<accession>A0ABS3CYR5</accession>
<proteinExistence type="inferred from homology"/>
<dbReference type="Pfam" id="PF13677">
    <property type="entry name" value="MotB_plug"/>
    <property type="match status" value="1"/>
</dbReference>
<evidence type="ECO:0000256" key="4">
    <source>
        <dbReference type="ARBA" id="ARBA00022692"/>
    </source>
</evidence>
<comment type="similarity">
    <text evidence="2">Belongs to the MotB family.</text>
</comment>
<protein>
    <submittedName>
        <fullName evidence="11">OmpA family protein</fullName>
    </submittedName>
</protein>
<dbReference type="PANTHER" id="PTHR30329:SF21">
    <property type="entry name" value="LIPOPROTEIN YIAD-RELATED"/>
    <property type="match status" value="1"/>
</dbReference>
<feature type="region of interest" description="Disordered" evidence="8">
    <location>
        <begin position="79"/>
        <end position="112"/>
    </location>
</feature>
<evidence type="ECO:0000313" key="11">
    <source>
        <dbReference type="EMBL" id="MBN7820749.1"/>
    </source>
</evidence>
<dbReference type="InterPro" id="IPR025713">
    <property type="entry name" value="MotB-like_N_dom"/>
</dbReference>
<keyword evidence="6 7" id="KW-0472">Membrane</keyword>
<dbReference type="Proteomes" id="UP000663992">
    <property type="component" value="Unassembled WGS sequence"/>
</dbReference>